<organism evidence="9 10">
    <name type="scientific">Hibiscus syriacus</name>
    <name type="common">Rose of Sharon</name>
    <dbReference type="NCBI Taxonomy" id="106335"/>
    <lineage>
        <taxon>Eukaryota</taxon>
        <taxon>Viridiplantae</taxon>
        <taxon>Streptophyta</taxon>
        <taxon>Embryophyta</taxon>
        <taxon>Tracheophyta</taxon>
        <taxon>Spermatophyta</taxon>
        <taxon>Magnoliopsida</taxon>
        <taxon>eudicotyledons</taxon>
        <taxon>Gunneridae</taxon>
        <taxon>Pentapetalae</taxon>
        <taxon>rosids</taxon>
        <taxon>malvids</taxon>
        <taxon>Malvales</taxon>
        <taxon>Malvaceae</taxon>
        <taxon>Malvoideae</taxon>
        <taxon>Hibiscus</taxon>
    </lineage>
</organism>
<dbReference type="InterPro" id="IPR009457">
    <property type="entry name" value="THH1/TOM1/TOM3_dom"/>
</dbReference>
<dbReference type="EMBL" id="VEPZ02001200">
    <property type="protein sequence ID" value="KAE8687722.1"/>
    <property type="molecule type" value="Genomic_DNA"/>
</dbReference>
<evidence type="ECO:0000313" key="10">
    <source>
        <dbReference type="Proteomes" id="UP000436088"/>
    </source>
</evidence>
<dbReference type="GO" id="GO:0005774">
    <property type="term" value="C:vacuolar membrane"/>
    <property type="evidence" value="ECO:0007669"/>
    <property type="project" value="UniProtKB-SubCell"/>
</dbReference>
<keyword evidence="5 7" id="KW-1133">Transmembrane helix</keyword>
<keyword evidence="6 7" id="KW-0472">Membrane</keyword>
<feature type="transmembrane region" description="Helical" evidence="7">
    <location>
        <begin position="70"/>
        <end position="92"/>
    </location>
</feature>
<protein>
    <submittedName>
        <fullName evidence="9">Tobamovirus multiplication protein 1</fullName>
    </submittedName>
</protein>
<evidence type="ECO:0000256" key="7">
    <source>
        <dbReference type="SAM" id="Phobius"/>
    </source>
</evidence>
<comment type="similarity">
    <text evidence="2">Belongs to the plant tobamovirus multiplication TOM1 protein family.</text>
</comment>
<gene>
    <name evidence="9" type="ORF">F3Y22_tig00111008pilonHSYRG00067</name>
</gene>
<evidence type="ECO:0000313" key="9">
    <source>
        <dbReference type="EMBL" id="KAE8687722.1"/>
    </source>
</evidence>
<name>A0A6A2Z9G5_HIBSY</name>
<proteinExistence type="inferred from homology"/>
<feature type="transmembrane region" description="Helical" evidence="7">
    <location>
        <begin position="112"/>
        <end position="131"/>
    </location>
</feature>
<evidence type="ECO:0000256" key="5">
    <source>
        <dbReference type="ARBA" id="ARBA00022989"/>
    </source>
</evidence>
<comment type="subcellular location">
    <subcellularLocation>
        <location evidence="1">Vacuole membrane</location>
        <topology evidence="1">Multi-pass membrane protein</topology>
    </subcellularLocation>
</comment>
<evidence type="ECO:0000256" key="3">
    <source>
        <dbReference type="ARBA" id="ARBA00022554"/>
    </source>
</evidence>
<dbReference type="Proteomes" id="UP000436088">
    <property type="component" value="Unassembled WGS sequence"/>
</dbReference>
<dbReference type="AlphaFoldDB" id="A0A6A2Z9G5"/>
<reference evidence="9" key="1">
    <citation type="submission" date="2019-09" db="EMBL/GenBank/DDBJ databases">
        <title>Draft genome information of white flower Hibiscus syriacus.</title>
        <authorList>
            <person name="Kim Y.-M."/>
        </authorList>
    </citation>
    <scope>NUCLEOTIDE SEQUENCE [LARGE SCALE GENOMIC DNA]</scope>
    <source>
        <strain evidence="9">YM2019G1</strain>
    </source>
</reference>
<evidence type="ECO:0000256" key="2">
    <source>
        <dbReference type="ARBA" id="ARBA00006779"/>
    </source>
</evidence>
<dbReference type="InterPro" id="IPR040226">
    <property type="entry name" value="THH1/TOM1/TOM3"/>
</dbReference>
<comment type="caution">
    <text evidence="9">The sequence shown here is derived from an EMBL/GenBank/DDBJ whole genome shotgun (WGS) entry which is preliminary data.</text>
</comment>
<feature type="transmembrane region" description="Helical" evidence="7">
    <location>
        <begin position="32"/>
        <end position="49"/>
    </location>
</feature>
<keyword evidence="3" id="KW-0926">Vacuole</keyword>
<evidence type="ECO:0000259" key="8">
    <source>
        <dbReference type="Pfam" id="PF06454"/>
    </source>
</evidence>
<evidence type="ECO:0000256" key="1">
    <source>
        <dbReference type="ARBA" id="ARBA00004128"/>
    </source>
</evidence>
<sequence>MVRVKGFVLAGKTSLLKDVVGMLGWWDEIDKSVRLIVSLCAASGFILYGGRLFFMLRRFPIESRGRQKKLLEVGFVTGICCASFVIRCLMVTVSAFDEDADVDVIYHPLLNLIYYVVHLISGVCNSFIHAIRLDRTSVMFHQLIDIDGSCVTSFLAVGRDSFVSFGVVYTSEITSKASFRSAPSNQMTCAQKQGRIKWRGKCVKCMGGRVPML</sequence>
<dbReference type="PANTHER" id="PTHR31142">
    <property type="entry name" value="TOBAMOVIRUS MULTIPLICATION PROTEIN 1-LIKE ISOFORM X1"/>
    <property type="match status" value="1"/>
</dbReference>
<keyword evidence="4 7" id="KW-0812">Transmembrane</keyword>
<evidence type="ECO:0000256" key="4">
    <source>
        <dbReference type="ARBA" id="ARBA00022692"/>
    </source>
</evidence>
<keyword evidence="10" id="KW-1185">Reference proteome</keyword>
<feature type="domain" description="THH1/TOM1/TOM3" evidence="8">
    <location>
        <begin position="27"/>
        <end position="119"/>
    </location>
</feature>
<dbReference type="Pfam" id="PF06454">
    <property type="entry name" value="THH1_TOM1-3_dom"/>
    <property type="match status" value="1"/>
</dbReference>
<accession>A0A6A2Z9G5</accession>
<evidence type="ECO:0000256" key="6">
    <source>
        <dbReference type="ARBA" id="ARBA00023136"/>
    </source>
</evidence>
<dbReference type="PANTHER" id="PTHR31142:SF22">
    <property type="entry name" value="TOBAMOVIRUS MULTIPLICATION PROTEIN 1-LIKE"/>
    <property type="match status" value="1"/>
</dbReference>